<proteinExistence type="predicted"/>
<evidence type="ECO:0000313" key="2">
    <source>
        <dbReference type="EMBL" id="QFG69384.1"/>
    </source>
</evidence>
<dbReference type="Proteomes" id="UP000326546">
    <property type="component" value="Chromosome"/>
</dbReference>
<dbReference type="Gene3D" id="3.30.470.20">
    <property type="entry name" value="ATP-grasp fold, B domain"/>
    <property type="match status" value="1"/>
</dbReference>
<evidence type="ECO:0000259" key="1">
    <source>
        <dbReference type="Pfam" id="PF08443"/>
    </source>
</evidence>
<evidence type="ECO:0000313" key="3">
    <source>
        <dbReference type="Proteomes" id="UP000326546"/>
    </source>
</evidence>
<gene>
    <name evidence="2" type="ORF">FY030_12305</name>
</gene>
<dbReference type="RefSeq" id="WP_158061758.1">
    <property type="nucleotide sequence ID" value="NZ_CP044427.1"/>
</dbReference>
<reference evidence="2 3" key="1">
    <citation type="submission" date="2019-09" db="EMBL/GenBank/DDBJ databases">
        <title>Serinicoccus pratensis sp. nov., isolated from meadow soil.</title>
        <authorList>
            <person name="Zhang W."/>
        </authorList>
    </citation>
    <scope>NUCLEOTIDE SEQUENCE [LARGE SCALE GENOMIC DNA]</scope>
    <source>
        <strain evidence="2 3">W204</strain>
    </source>
</reference>
<keyword evidence="3" id="KW-1185">Reference proteome</keyword>
<organism evidence="2 3">
    <name type="scientific">Ornithinimicrobium pratense</name>
    <dbReference type="NCBI Taxonomy" id="2593973"/>
    <lineage>
        <taxon>Bacteria</taxon>
        <taxon>Bacillati</taxon>
        <taxon>Actinomycetota</taxon>
        <taxon>Actinomycetes</taxon>
        <taxon>Micrococcales</taxon>
        <taxon>Ornithinimicrobiaceae</taxon>
        <taxon>Ornithinimicrobium</taxon>
    </lineage>
</organism>
<sequence length="266" mass="28523">MQRRTTFLLGKKPRAGTIVAEVIDLLTTWDVSCEVLLPHDQHVRPDDTQDVDLVVHRGLSGADEDLLSTLDAMGTPLCNPWAGSTHLRDRAALHGALDRASVPSPRGVMHATWAEVLAEEGRRRVVVKAVAGPGRGCGVLPSPLPQEPPMDGPYLVEELIEHDGTDRKLYVAGQHVSGLLKPSTLVRSHTTEGTPFTVDAQLAELARRTLQHLDLHLAGVDVVIGPDGPVVVDVNAFPGYRGVEAAARAVAAHLLEHLGRADDPTS</sequence>
<name>A0A5J6V7R3_9MICO</name>
<dbReference type="OrthoDB" id="4329754at2"/>
<dbReference type="GO" id="GO:0005737">
    <property type="term" value="C:cytoplasm"/>
    <property type="evidence" value="ECO:0007669"/>
    <property type="project" value="TreeGrafter"/>
</dbReference>
<dbReference type="InterPro" id="IPR013651">
    <property type="entry name" value="ATP-grasp_RimK-type"/>
</dbReference>
<accession>A0A5J6V7R3</accession>
<dbReference type="KEGG" id="serw:FY030_12305"/>
<dbReference type="GO" id="GO:0016879">
    <property type="term" value="F:ligase activity, forming carbon-nitrogen bonds"/>
    <property type="evidence" value="ECO:0007669"/>
    <property type="project" value="TreeGrafter"/>
</dbReference>
<dbReference type="Pfam" id="PF08443">
    <property type="entry name" value="RimK"/>
    <property type="match status" value="1"/>
</dbReference>
<dbReference type="AlphaFoldDB" id="A0A5J6V7R3"/>
<dbReference type="EMBL" id="CP044427">
    <property type="protein sequence ID" value="QFG69384.1"/>
    <property type="molecule type" value="Genomic_DNA"/>
</dbReference>
<dbReference type="SUPFAM" id="SSF56059">
    <property type="entry name" value="Glutathione synthetase ATP-binding domain-like"/>
    <property type="match status" value="1"/>
</dbReference>
<dbReference type="PANTHER" id="PTHR21621:SF0">
    <property type="entry name" value="BETA-CITRYLGLUTAMATE SYNTHASE B-RELATED"/>
    <property type="match status" value="1"/>
</dbReference>
<dbReference type="PANTHER" id="PTHR21621">
    <property type="entry name" value="RIBOSOMAL PROTEIN S6 MODIFICATION PROTEIN"/>
    <property type="match status" value="1"/>
</dbReference>
<feature type="domain" description="ATP-grasp fold RimK-type" evidence="1">
    <location>
        <begin position="187"/>
        <end position="253"/>
    </location>
</feature>
<protein>
    <recommendedName>
        <fullName evidence="1">ATP-grasp fold RimK-type domain-containing protein</fullName>
    </recommendedName>
</protein>